<feature type="transmembrane region" description="Helical" evidence="1">
    <location>
        <begin position="371"/>
        <end position="395"/>
    </location>
</feature>
<feature type="transmembrane region" description="Helical" evidence="1">
    <location>
        <begin position="328"/>
        <end position="351"/>
    </location>
</feature>
<feature type="transmembrane region" description="Helical" evidence="1">
    <location>
        <begin position="415"/>
        <end position="435"/>
    </location>
</feature>
<feature type="transmembrane region" description="Helical" evidence="1">
    <location>
        <begin position="296"/>
        <end position="321"/>
    </location>
</feature>
<feature type="domain" description="Tape measure protein N-terminal" evidence="2">
    <location>
        <begin position="95"/>
        <end position="225"/>
    </location>
</feature>
<dbReference type="NCBIfam" id="TIGR02675">
    <property type="entry name" value="tape_meas_nterm"/>
    <property type="match status" value="1"/>
</dbReference>
<keyword evidence="1" id="KW-0472">Membrane</keyword>
<organism evidence="3 4">
    <name type="scientific">Larkinella humicola</name>
    <dbReference type="NCBI Taxonomy" id="2607654"/>
    <lineage>
        <taxon>Bacteria</taxon>
        <taxon>Pseudomonadati</taxon>
        <taxon>Bacteroidota</taxon>
        <taxon>Cytophagia</taxon>
        <taxon>Cytophagales</taxon>
        <taxon>Spirosomataceae</taxon>
        <taxon>Larkinella</taxon>
    </lineage>
</organism>
<keyword evidence="1" id="KW-0812">Transmembrane</keyword>
<dbReference type="RefSeq" id="WP_150875335.1">
    <property type="nucleotide sequence ID" value="NZ_VTWS01000001.1"/>
</dbReference>
<proteinExistence type="predicted"/>
<dbReference type="AlphaFoldDB" id="A0A5N1JL76"/>
<sequence>MSATGAGAVNIRLGAITTDFLNAMKGVSGAVRNSVASMNNDLASFYKAQDRQRAVFSKGLGRLADDFQSVGRSLTVGLTGPLAIGLGMIARNYASITQLKNAGEAYGITLQDIQKIAKAPGLGLEEAAGSVVGLRAVQYDANLAKSAVMEFGNALTLAGKGKAELQGVSLAFQQIKSKGSIQAEEINQIAERMPQIRQIMKDVFGTTDTQSLQKLGISADEFTTKVVTGLSKLPRAIVGPQVAWENFTDGLKIGSYEIGASADRLFGLTDKLSGLGDVLGDWAGKFKALPDSVQKAIFLVTGLATALGPLTLAIGSLIRLLPVVKIGFAALGGPVALTVTAVAGAAMFIMANWDKLKVYWEAAQKTFTDSGVWSTFTGLVSSAFDLVTGVFKAGVALMMTAWNTFKGFLIPQAKFLFGTLTEIFNVAGGVLTGIFKVLTGILTLDWSKLMEGLQNITVSIWNGIIGLTSKSIAYVGELFAAFVEQFGARDFGASIRAGLNDITSAADTMKVAVAGAKKEAQATSGMAPPDPIAGTAPLAPTVQDFARTPKPGKGEKTELEKELDDVERRIKQFQDQYRGIEPPAFLRAHREELKGWLGMKQEDRLFETPDKIGRQSDAYWKTVTNGWKLSMTRHALSAQENIATVVSNLQGAVKDAFQKAQDQKAAEGGDTNIDSAIRKFSAMADFQKAMNGLVNDSGLGKNTTEVLSSLGLDQVKEALKNGILTTDETARIAESFTNVVGVFKEGFASIKETVAVGLFEALGESIASKGDAFGNLLKGIVGMLAEYVKKIGAGLIKVGSLLLLDPLTAATGVKKIITGGIMIAGASAVNALASSGGAKAFANGGIVRGATLGLVGEYPSARTGNPEVISPLRTLKSMLSPLISQTIDDRLRKNLPSRPYNNLTPAAYTQRILVEGEFRAQGSELLTVLRRAEKSKINFG</sequence>
<gene>
    <name evidence="3" type="ORF">F0P93_05750</name>
</gene>
<accession>A0A5N1JL76</accession>
<evidence type="ECO:0000256" key="1">
    <source>
        <dbReference type="SAM" id="Phobius"/>
    </source>
</evidence>
<keyword evidence="1" id="KW-1133">Transmembrane helix</keyword>
<dbReference type="EMBL" id="VTWS01000001">
    <property type="protein sequence ID" value="KAA9357240.1"/>
    <property type="molecule type" value="Genomic_DNA"/>
</dbReference>
<name>A0A5N1JL76_9BACT</name>
<protein>
    <submittedName>
        <fullName evidence="3">Tape measure protein</fullName>
    </submittedName>
</protein>
<dbReference type="Pfam" id="PF20155">
    <property type="entry name" value="TMP_3"/>
    <property type="match status" value="1"/>
</dbReference>
<keyword evidence="4" id="KW-1185">Reference proteome</keyword>
<dbReference type="InterPro" id="IPR013491">
    <property type="entry name" value="Tape_meas_N"/>
</dbReference>
<reference evidence="3 4" key="1">
    <citation type="submission" date="2019-09" db="EMBL/GenBank/DDBJ databases">
        <title>Genome Sequence of Larkinella sp MA1.</title>
        <authorList>
            <person name="Srinivasan S."/>
        </authorList>
    </citation>
    <scope>NUCLEOTIDE SEQUENCE [LARGE SCALE GENOMIC DNA]</scope>
    <source>
        <strain evidence="3 4">MA1</strain>
    </source>
</reference>
<dbReference type="Proteomes" id="UP000326344">
    <property type="component" value="Unassembled WGS sequence"/>
</dbReference>
<evidence type="ECO:0000313" key="4">
    <source>
        <dbReference type="Proteomes" id="UP000326344"/>
    </source>
</evidence>
<evidence type="ECO:0000313" key="3">
    <source>
        <dbReference type="EMBL" id="KAA9357240.1"/>
    </source>
</evidence>
<comment type="caution">
    <text evidence="3">The sequence shown here is derived from an EMBL/GenBank/DDBJ whole genome shotgun (WGS) entry which is preliminary data.</text>
</comment>
<evidence type="ECO:0000259" key="2">
    <source>
        <dbReference type="Pfam" id="PF20155"/>
    </source>
</evidence>